<organism evidence="2 3">
    <name type="scientific">Cyprinid herpesvirus 1</name>
    <dbReference type="NCBI Taxonomy" id="317858"/>
    <lineage>
        <taxon>Viruses</taxon>
        <taxon>Duplodnaviria</taxon>
        <taxon>Heunggongvirae</taxon>
        <taxon>Peploviricota</taxon>
        <taxon>Herviviricetes</taxon>
        <taxon>Herpesvirales</taxon>
        <taxon>Alloherpesviridae</taxon>
        <taxon>Cyvirus</taxon>
        <taxon>Cyvirus cyprinidallo1</taxon>
    </lineage>
</organism>
<dbReference type="RefSeq" id="YP_007003804.1">
    <property type="nucleotide sequence ID" value="NC_019491.1"/>
</dbReference>
<reference evidence="2 3" key="1">
    <citation type="journal article" date="2013" name="J. Virol.">
        <title>Comparative genomics of carp herpesviruses.</title>
        <authorList>
            <person name="Davison A.J."/>
            <person name="Kurobe T."/>
            <person name="Gatherer D."/>
            <person name="Cunningham C."/>
            <person name="Korf I."/>
            <person name="Fukuda H."/>
            <person name="Hedrick R.P."/>
            <person name="Waltzek T.B."/>
        </authorList>
    </citation>
    <scope>NUCLEOTIDE SEQUENCE [LARGE SCALE GENOMIC DNA]</scope>
    <source>
        <strain evidence="2">NG-J1</strain>
    </source>
</reference>
<name>K7PCM3_9VIRU</name>
<dbReference type="KEGG" id="vg:14011308"/>
<evidence type="ECO:0000313" key="2">
    <source>
        <dbReference type="EMBL" id="AFJ20455.1"/>
    </source>
</evidence>
<dbReference type="EMBL" id="JQ815363">
    <property type="protein sequence ID" value="AFJ20455.1"/>
    <property type="molecule type" value="Genomic_DNA"/>
</dbReference>
<keyword evidence="3" id="KW-1185">Reference proteome</keyword>
<evidence type="ECO:0000313" key="3">
    <source>
        <dbReference type="Proteomes" id="UP000118426"/>
    </source>
</evidence>
<gene>
    <name evidence="2" type="ORF">CyHV1_ORF147E</name>
</gene>
<evidence type="ECO:0000256" key="1">
    <source>
        <dbReference type="SAM" id="Phobius"/>
    </source>
</evidence>
<keyword evidence="1" id="KW-0472">Membrane</keyword>
<keyword evidence="1" id="KW-1133">Transmembrane helix</keyword>
<dbReference type="GeneID" id="14011308"/>
<keyword evidence="1" id="KW-0812">Transmembrane</keyword>
<dbReference type="Proteomes" id="UP000118426">
    <property type="component" value="Segment"/>
</dbReference>
<sequence length="129" mass="14174">MIFHSDNVLFVLCVLGWFLASVFFCICILLLRKRQFTVTAAAVPTPPPSPAFTNPEYFLVVSSSVSTQTPPSTPLLFEPFAPQRTRKPSCLPSSLDFSNVSLPDTNNTEPSDPELSVLDVFLPLLSDLV</sequence>
<accession>K7PCM3</accession>
<feature type="transmembrane region" description="Helical" evidence="1">
    <location>
        <begin position="6"/>
        <end position="31"/>
    </location>
</feature>
<protein>
    <submittedName>
        <fullName evidence="2">Protein ORF147E</fullName>
    </submittedName>
</protein>
<proteinExistence type="predicted"/>